<feature type="signal peptide" evidence="2">
    <location>
        <begin position="1"/>
        <end position="19"/>
    </location>
</feature>
<dbReference type="OMA" id="DPKECAK"/>
<evidence type="ECO:0000256" key="2">
    <source>
        <dbReference type="SAM" id="SignalP"/>
    </source>
</evidence>
<feature type="compositionally biased region" description="Low complexity" evidence="1">
    <location>
        <begin position="151"/>
        <end position="179"/>
    </location>
</feature>
<protein>
    <recommendedName>
        <fullName evidence="5">Prp 4 CRoW domain-containing protein</fullName>
    </recommendedName>
</protein>
<dbReference type="Proteomes" id="UP000236305">
    <property type="component" value="Unassembled WGS sequence"/>
</dbReference>
<accession>A0AA44WLV4</accession>
<reference evidence="3 4" key="1">
    <citation type="submission" date="2017-12" db="EMBL/GenBank/DDBJ databases">
        <title>Comparative genomics yields insights into virulence evolution of Verticillium dahliae.</title>
        <authorList>
            <person name="Fan R."/>
            <person name="Armitage A.D."/>
            <person name="Cascant-Lopez E."/>
            <person name="Sobczyk M."/>
            <person name="Cockerton H.M."/>
            <person name="Harrison R.J."/>
        </authorList>
    </citation>
    <scope>NUCLEOTIDE SEQUENCE [LARGE SCALE GENOMIC DNA]</scope>
    <source>
        <strain evidence="3 4">12008</strain>
    </source>
</reference>
<evidence type="ECO:0008006" key="5">
    <source>
        <dbReference type="Google" id="ProtNLM"/>
    </source>
</evidence>
<sequence length="279" mass="28353">MQYSLASLAVLALATSAAAQEFITFTRASQSTRDFGLLRRQSDGYQPEDEVCAGEGSTCAEACGTGYLQCSSSDSSVHCYNPAANESCCSTGTGSSCLSNFYCTHDTQVETWCCPNGLSLKECAVKFGVTGALTSDLPKATSTSSAYKLPSTTTTATTSSSSTTSTTSTTTTSTTSSVVVETTSAPVIESSTVASINSTSYAPVTSSVVPTSSSSLIAAANTTSTRRSSTFHSAAPTVLKTSAAAVPSPSQVNQDSAALANGPASLALVASMAFLFALF</sequence>
<comment type="caution">
    <text evidence="3">The sequence shown here is derived from an EMBL/GenBank/DDBJ whole genome shotgun (WGS) entry which is preliminary data.</text>
</comment>
<keyword evidence="2" id="KW-0732">Signal</keyword>
<evidence type="ECO:0000313" key="3">
    <source>
        <dbReference type="EMBL" id="PNH33392.1"/>
    </source>
</evidence>
<dbReference type="AlphaFoldDB" id="A0AA44WLV4"/>
<evidence type="ECO:0000256" key="1">
    <source>
        <dbReference type="SAM" id="MobiDB-lite"/>
    </source>
</evidence>
<dbReference type="EMBL" id="MPSH01000009">
    <property type="protein sequence ID" value="PNH33392.1"/>
    <property type="molecule type" value="Genomic_DNA"/>
</dbReference>
<evidence type="ECO:0000313" key="4">
    <source>
        <dbReference type="Proteomes" id="UP000236305"/>
    </source>
</evidence>
<proteinExistence type="predicted"/>
<gene>
    <name evidence="3" type="ORF">BJF96_g3391</name>
</gene>
<feature type="region of interest" description="Disordered" evidence="1">
    <location>
        <begin position="138"/>
        <end position="179"/>
    </location>
</feature>
<organism evidence="3 4">
    <name type="scientific">Verticillium dahliae</name>
    <name type="common">Verticillium wilt</name>
    <dbReference type="NCBI Taxonomy" id="27337"/>
    <lineage>
        <taxon>Eukaryota</taxon>
        <taxon>Fungi</taxon>
        <taxon>Dikarya</taxon>
        <taxon>Ascomycota</taxon>
        <taxon>Pezizomycotina</taxon>
        <taxon>Sordariomycetes</taxon>
        <taxon>Hypocreomycetidae</taxon>
        <taxon>Glomerellales</taxon>
        <taxon>Plectosphaerellaceae</taxon>
        <taxon>Verticillium</taxon>
    </lineage>
</organism>
<feature type="chain" id="PRO_5041344260" description="Prp 4 CRoW domain-containing protein" evidence="2">
    <location>
        <begin position="20"/>
        <end position="279"/>
    </location>
</feature>
<name>A0AA44WLV4_VERDA</name>